<sequence>MVSVYFVGRTSKLGFTALYVVLFALTLAYALDGGSVQLYHTKSSLDCDVDSDDDSSTCVLAFGVERSVGSSVRAASLLAVLFPTLALLELLRVHYAGHETAKAAWKDTVACVAQDALSVGAWTLVVALVVGVQEVKLLCALEVLVLGAQVLRAAHVHCTVPPAIVAVAATQTLVVQICLCAACYYFMYKSYRYAPVQVPVFLVIFEGFRGLEWAICLRVDAPGYELCEYERGRAADAAQHARNLHRAVMHASQFGAFLAASRIKSVTYL</sequence>
<dbReference type="InParanoid" id="A0A2R5GN92"/>
<evidence type="ECO:0000313" key="3">
    <source>
        <dbReference type="Proteomes" id="UP000241890"/>
    </source>
</evidence>
<comment type="caution">
    <text evidence="2">The sequence shown here is derived from an EMBL/GenBank/DDBJ whole genome shotgun (WGS) entry which is preliminary data.</text>
</comment>
<keyword evidence="1" id="KW-0812">Transmembrane</keyword>
<organism evidence="2 3">
    <name type="scientific">Hondaea fermentalgiana</name>
    <dbReference type="NCBI Taxonomy" id="2315210"/>
    <lineage>
        <taxon>Eukaryota</taxon>
        <taxon>Sar</taxon>
        <taxon>Stramenopiles</taxon>
        <taxon>Bigyra</taxon>
        <taxon>Labyrinthulomycetes</taxon>
        <taxon>Thraustochytrida</taxon>
        <taxon>Thraustochytriidae</taxon>
        <taxon>Hondaea</taxon>
    </lineage>
</organism>
<keyword evidence="1" id="KW-0472">Membrane</keyword>
<gene>
    <name evidence="2" type="ORF">FCC1311_085922</name>
</gene>
<feature type="transmembrane region" description="Helical" evidence="1">
    <location>
        <begin position="163"/>
        <end position="187"/>
    </location>
</feature>
<name>A0A2R5GN92_9STRA</name>
<keyword evidence="3" id="KW-1185">Reference proteome</keyword>
<dbReference type="AlphaFoldDB" id="A0A2R5GN92"/>
<protein>
    <submittedName>
        <fullName evidence="2">Uncharacterized protein</fullName>
    </submittedName>
</protein>
<dbReference type="Proteomes" id="UP000241890">
    <property type="component" value="Unassembled WGS sequence"/>
</dbReference>
<evidence type="ECO:0000256" key="1">
    <source>
        <dbReference type="SAM" id="Phobius"/>
    </source>
</evidence>
<dbReference type="EMBL" id="BEYU01000121">
    <property type="protein sequence ID" value="GBG32367.1"/>
    <property type="molecule type" value="Genomic_DNA"/>
</dbReference>
<accession>A0A2R5GN92</accession>
<proteinExistence type="predicted"/>
<keyword evidence="1" id="KW-1133">Transmembrane helix</keyword>
<evidence type="ECO:0000313" key="2">
    <source>
        <dbReference type="EMBL" id="GBG32367.1"/>
    </source>
</evidence>
<reference evidence="2 3" key="1">
    <citation type="submission" date="2017-12" db="EMBL/GenBank/DDBJ databases">
        <title>Sequencing, de novo assembly and annotation of complete genome of a new Thraustochytrid species, strain FCC1311.</title>
        <authorList>
            <person name="Sedici K."/>
            <person name="Godart F."/>
            <person name="Aiese Cigliano R."/>
            <person name="Sanseverino W."/>
            <person name="Barakat M."/>
            <person name="Ortet P."/>
            <person name="Marechal E."/>
            <person name="Cagnac O."/>
            <person name="Amato A."/>
        </authorList>
    </citation>
    <scope>NUCLEOTIDE SEQUENCE [LARGE SCALE GENOMIC DNA]</scope>
</reference>